<dbReference type="Proteomes" id="UP000282059">
    <property type="component" value="Segment"/>
</dbReference>
<organismHost>
    <name type="scientific">Microtus agrestis</name>
    <name type="common">Short-tailed field vole</name>
    <dbReference type="NCBI Taxonomy" id="29092"/>
</organismHost>
<dbReference type="EMBL" id="KY569020">
    <property type="protein sequence ID" value="ATB55598.1"/>
    <property type="molecule type" value="Genomic_DNA"/>
</dbReference>
<organismHost>
    <name type="scientific">Loxodonta africana</name>
    <name type="common">African elephant</name>
    <dbReference type="NCBI Taxonomy" id="9785"/>
</organismHost>
<evidence type="ECO:0000313" key="1">
    <source>
        <dbReference type="EMBL" id="ATB55161.1"/>
    </source>
</evidence>
<organismHost>
    <name type="scientific">Homo sapiens</name>
    <name type="common">Human</name>
    <dbReference type="NCBI Taxonomy" id="9606"/>
</organismHost>
<organism evidence="2">
    <name type="scientific">Cowpox virus</name>
    <name type="common">CPV</name>
    <dbReference type="NCBI Taxonomy" id="10243"/>
    <lineage>
        <taxon>Viruses</taxon>
        <taxon>Varidnaviria</taxon>
        <taxon>Bamfordvirae</taxon>
        <taxon>Nucleocytoviricota</taxon>
        <taxon>Pokkesviricetes</taxon>
        <taxon>Chitovirales</taxon>
        <taxon>Poxviridae</taxon>
        <taxon>Chordopoxvirinae</taxon>
        <taxon>Orthopoxvirus</taxon>
        <taxon>Orthopoxvirus cowpox</taxon>
    </lineage>
</organism>
<protein>
    <submittedName>
        <fullName evidence="2">CPXV119 protein</fullName>
    </submittedName>
</protein>
<evidence type="ECO:0000313" key="2">
    <source>
        <dbReference type="EMBL" id="ATB55598.1"/>
    </source>
</evidence>
<dbReference type="EMBL" id="KY569018">
    <property type="protein sequence ID" value="ATB55161.1"/>
    <property type="molecule type" value="Genomic_DNA"/>
</dbReference>
<dbReference type="Proteomes" id="UP000282623">
    <property type="component" value="Segment"/>
</dbReference>
<organismHost>
    <name type="scientific">Mus musculus</name>
    <name type="common">Mouse</name>
    <dbReference type="NCBI Taxonomy" id="10090"/>
</organismHost>
<proteinExistence type="predicted"/>
<name>A0A290GA63_COWPX</name>
<sequence length="9" mass="1061">MSINIDIKK</sequence>
<organismHost>
    <name type="scientific">Myodes glareolus</name>
    <name type="common">Bank vole</name>
    <name type="synonym">Clethrionomys glareolus</name>
    <dbReference type="NCBI Taxonomy" id="447135"/>
</organismHost>
<accession>A0A290GA63</accession>
<organismHost>
    <name type="scientific">Felis catus</name>
    <name type="common">Cat</name>
    <name type="synonym">Felis silvestris catus</name>
    <dbReference type="NCBI Taxonomy" id="9685"/>
</organismHost>
<organismHost>
    <name type="scientific">Bos taurus</name>
    <name type="common">Bovine</name>
    <dbReference type="NCBI Taxonomy" id="9913"/>
</organismHost>
<organismHost>
    <name type="scientific">Apodemus sylvaticus</name>
    <name type="common">European woodmouse</name>
    <dbReference type="NCBI Taxonomy" id="10129"/>
</organismHost>
<reference evidence="2" key="1">
    <citation type="submission" date="2017-02" db="EMBL/GenBank/DDBJ databases">
        <title>Seasonal Recurring Cowpox Virus Outbreaks in Captive Cheetahs (Acinonyx jubatus).</title>
        <authorList>
            <person name="Stagegaard J."/>
            <person name="Kurth A."/>
            <person name="Stern D."/>
            <person name="Dabrowski P.W."/>
            <person name="Pocknell A."/>
            <person name="Nitsche A."/>
            <person name="Schrick L."/>
        </authorList>
    </citation>
    <scope>NUCLEOTIDE SEQUENCE [LARGE SCALE GENOMIC DNA]</scope>
    <source>
        <strain evidence="1">CPXV CheHurley_DK_2012</strain>
        <strain evidence="2">CPXV CheNuru_DK_2012</strain>
    </source>
</reference>